<protein>
    <submittedName>
        <fullName evidence="1">Uncharacterized protein</fullName>
    </submittedName>
</protein>
<name>A0A8J7LLV2_9FLAO</name>
<evidence type="ECO:0000313" key="1">
    <source>
        <dbReference type="EMBL" id="MBJ6366759.1"/>
    </source>
</evidence>
<accession>A0A8J7LLV2</accession>
<evidence type="ECO:0000313" key="2">
    <source>
        <dbReference type="Proteomes" id="UP000610931"/>
    </source>
</evidence>
<keyword evidence="2" id="KW-1185">Reference proteome</keyword>
<reference evidence="1" key="1">
    <citation type="submission" date="2020-12" db="EMBL/GenBank/DDBJ databases">
        <title>Snuella sp. nov., isolated from sediment in Incheon.</title>
        <authorList>
            <person name="Kim W."/>
        </authorList>
    </citation>
    <scope>NUCLEOTIDE SEQUENCE</scope>
    <source>
        <strain evidence="1">CAU 1569</strain>
    </source>
</reference>
<comment type="caution">
    <text evidence="1">The sequence shown here is derived from an EMBL/GenBank/DDBJ whole genome shotgun (WGS) entry which is preliminary data.</text>
</comment>
<dbReference type="AlphaFoldDB" id="A0A8J7LLV2"/>
<proteinExistence type="predicted"/>
<dbReference type="Proteomes" id="UP000610931">
    <property type="component" value="Unassembled WGS sequence"/>
</dbReference>
<sequence>MKAIKNKRAKAFIEEVIEVSKKHGLSLGHEDIGGGFIVTNYKNENIEWLKDYILRVS</sequence>
<organism evidence="1 2">
    <name type="scientific">Snuella sedimenti</name>
    <dbReference type="NCBI Taxonomy" id="2798802"/>
    <lineage>
        <taxon>Bacteria</taxon>
        <taxon>Pseudomonadati</taxon>
        <taxon>Bacteroidota</taxon>
        <taxon>Flavobacteriia</taxon>
        <taxon>Flavobacteriales</taxon>
        <taxon>Flavobacteriaceae</taxon>
        <taxon>Snuella</taxon>
    </lineage>
</organism>
<gene>
    <name evidence="1" type="ORF">JF259_01530</name>
</gene>
<dbReference type="RefSeq" id="WP_199112496.1">
    <property type="nucleotide sequence ID" value="NZ_JAELVQ010000001.1"/>
</dbReference>
<dbReference type="EMBL" id="JAELVQ010000001">
    <property type="protein sequence ID" value="MBJ6366759.1"/>
    <property type="molecule type" value="Genomic_DNA"/>
</dbReference>